<organism evidence="1 2">
    <name type="scientific">Bacillus velezensis</name>
    <dbReference type="NCBI Taxonomy" id="492670"/>
    <lineage>
        <taxon>Bacteria</taxon>
        <taxon>Bacillati</taxon>
        <taxon>Bacillota</taxon>
        <taxon>Bacilli</taxon>
        <taxon>Bacillales</taxon>
        <taxon>Bacillaceae</taxon>
        <taxon>Bacillus</taxon>
        <taxon>Bacillus amyloliquefaciens group</taxon>
    </lineage>
</organism>
<accession>A0A1D9PKA0</accession>
<dbReference type="GeneID" id="93081058"/>
<protein>
    <submittedName>
        <fullName evidence="1">Uncharacterized protein</fullName>
    </submittedName>
</protein>
<gene>
    <name evidence="1" type="ORF">BACVE_003723</name>
</gene>
<dbReference type="RefSeq" id="WP_012117758.1">
    <property type="nucleotide sequence ID" value="NZ_AP024501.1"/>
</dbReference>
<proteinExistence type="predicted"/>
<reference evidence="2" key="1">
    <citation type="submission" date="2020-10" db="EMBL/GenBank/DDBJ databases">
        <title>Complete genome sequence of Bacillus velezensis NST6.</title>
        <authorList>
            <person name="Choi J."/>
        </authorList>
    </citation>
    <scope>NUCLEOTIDE SEQUENCE [LARGE SCALE GENOMIC DNA]</scope>
    <source>
        <strain evidence="2">NST6</strain>
    </source>
</reference>
<dbReference type="AlphaFoldDB" id="A0A1D9PKA0"/>
<dbReference type="Proteomes" id="UP000587477">
    <property type="component" value="Chromosome"/>
</dbReference>
<dbReference type="STRING" id="1155777.BANAU_2052"/>
<dbReference type="EMBL" id="CP063687">
    <property type="protein sequence ID" value="QOY28682.1"/>
    <property type="molecule type" value="Genomic_DNA"/>
</dbReference>
<dbReference type="KEGG" id="bmp:NG74_02008"/>
<name>A0A1D9PKA0_BACVE</name>
<evidence type="ECO:0000313" key="2">
    <source>
        <dbReference type="Proteomes" id="UP000587477"/>
    </source>
</evidence>
<evidence type="ECO:0000313" key="1">
    <source>
        <dbReference type="EMBL" id="QOY28682.1"/>
    </source>
</evidence>
<dbReference type="OMA" id="PCCGFEF"/>
<accession>A0A2D3DPP0</accession>
<sequence length="122" mass="13921">MLVSELYPCLICGFKGLETSPVYNGEYQKTFDICPCCGFEFGYSEDHDVSLGFIVTPDHLIEAAFQLYRKQWIEGGMKLFSPNDVPAECKNDHFLTFDALLKQLKGLNLNLNNFDINGFYDE</sequence>